<evidence type="ECO:0000256" key="2">
    <source>
        <dbReference type="ARBA" id="ARBA00023015"/>
    </source>
</evidence>
<dbReference type="PROSITE" id="PS51526">
    <property type="entry name" value="RFX_DBD"/>
    <property type="match status" value="1"/>
</dbReference>
<sequence>MDGQFRPPAGRPYPGAQPQQSPGYPYASPGAPFPWSTPGGGGGGGPRPPPSTAASTPYTPASSFAQTTRGQNRASPQTPSQDQPVLPHLHPAYSGRGRPPLALGRRPPGVAAIPRRQVLAQQALASGGSSPDPKASARLYPSSYQKTRQQQATQQQRQQLLQLQHQQQKRQHLVREQRPKKVLDGREDLYLDTLGPTNRLLLSLKSGLPSHVTWALTRLINASYNHLDHLFLDALPGLVDALLSFPRKLVSAVRGEEPERWEPSYWEQEERDWDGMGRAAWEDEYDGEEDDEEEEGQTPRTKALPAARFSPSSIQSHARLLQNAISAMLILRNTALLEKNERTIVHHGRAINSLVCDLLSLPNVFPRDQGIDSAFKEIEGIDELRVYALDLLETTRHKLHIRKRATIAFDVHGIPTSAPDYAEAGKLASNDLEAAGDAGASVEDRAKAARRAGAGVADSILNLLVYHLHATNDRSILMGALRCLSALASEERHESFFVEVDVPTADGSSSISSPGILRKCLTLLPLTSDSPLLEAALDCLYQIVNIGNNVLRIGVSRYTDDVEDASANSAAVVGAPKPLGVGTGRRERILSQGDASSSSSSPDLGSSQAHGSRLNAGAGDARGVIRLLARNLIYNRVVWDRTHQLSLHPLLHSGIPGAVGARRREKEELQKRRIGGDLERAKLRRLQRNEWDEVKDMAEPDRLRAWMKLIYEAKDGGEVTQMDFWSTYRDQFAPYSELGGPPLQPAAEVIRTVSAVFPGAVAMVVPPSRFIIKGVETKDRSHLRKHECRWHGCLAPDVESRSLLISHIKAHCIIAPSGKCNWWHCTYSLPKDVPEEKAGDFLFRHALTHLPEDDEVVKKKEAEVQAKAREEAAKVFQDESKRVLLHPVALDSQQGGGGKARILAGPEGLKKRLRNDLPELESSIKKRAAILPRGTVDSPDILVFSVTRTPMDPETGKPTGISNTSCLILRSLARTTATIIHRAGLRERRVEPDAGSGGVRRFHPDERFGLPLPSDGGFAVAGVADVEVDGVGSGGGGGGGGGGGAGDNGGIGPAEGWMLTAASRLMDALIDVEDEMMAVSSENDILCPIINDILAEIKRNPVESIVTEWAPDEEGHEEGKGYEASPLP</sequence>
<keyword evidence="4" id="KW-0539">Nucleus</keyword>
<dbReference type="GeneID" id="37042916"/>
<dbReference type="GO" id="GO:0016586">
    <property type="term" value="C:RSC-type complex"/>
    <property type="evidence" value="ECO:0007669"/>
    <property type="project" value="TreeGrafter"/>
</dbReference>
<feature type="compositionally biased region" description="Low complexity" evidence="5">
    <location>
        <begin position="52"/>
        <end position="63"/>
    </location>
</feature>
<dbReference type="InParanoid" id="A0A316YRJ9"/>
<feature type="compositionally biased region" description="Low complexity" evidence="5">
    <location>
        <begin position="145"/>
        <end position="156"/>
    </location>
</feature>
<feature type="region of interest" description="Disordered" evidence="5">
    <location>
        <begin position="590"/>
        <end position="615"/>
    </location>
</feature>
<feature type="region of interest" description="Disordered" evidence="5">
    <location>
        <begin position="283"/>
        <end position="308"/>
    </location>
</feature>
<dbReference type="PANTHER" id="PTHR22970">
    <property type="entry name" value="AT-RICH INTERACTIVE DOMAIN-CONTAINING PROTEIN 2"/>
    <property type="match status" value="1"/>
</dbReference>
<evidence type="ECO:0000256" key="1">
    <source>
        <dbReference type="ARBA" id="ARBA00022853"/>
    </source>
</evidence>
<dbReference type="AlphaFoldDB" id="A0A316YRJ9"/>
<dbReference type="STRING" id="215250.A0A316YRJ9"/>
<dbReference type="Proteomes" id="UP000245768">
    <property type="component" value="Unassembled WGS sequence"/>
</dbReference>
<dbReference type="GO" id="GO:0003677">
    <property type="term" value="F:DNA binding"/>
    <property type="evidence" value="ECO:0007669"/>
    <property type="project" value="InterPro"/>
</dbReference>
<dbReference type="InterPro" id="IPR003150">
    <property type="entry name" value="DNA-bd_RFX"/>
</dbReference>
<dbReference type="InterPro" id="IPR052406">
    <property type="entry name" value="Chromatin_Remodeling_Comp"/>
</dbReference>
<feature type="region of interest" description="Disordered" evidence="5">
    <location>
        <begin position="1109"/>
        <end position="1128"/>
    </location>
</feature>
<evidence type="ECO:0000259" key="6">
    <source>
        <dbReference type="PROSITE" id="PS51526"/>
    </source>
</evidence>
<dbReference type="GO" id="GO:0006355">
    <property type="term" value="P:regulation of DNA-templated transcription"/>
    <property type="evidence" value="ECO:0007669"/>
    <property type="project" value="InterPro"/>
</dbReference>
<reference evidence="7 8" key="1">
    <citation type="journal article" date="2018" name="Mol. Biol. Evol.">
        <title>Broad Genomic Sampling Reveals a Smut Pathogenic Ancestry of the Fungal Clade Ustilaginomycotina.</title>
        <authorList>
            <person name="Kijpornyongpan T."/>
            <person name="Mondo S.J."/>
            <person name="Barry K."/>
            <person name="Sandor L."/>
            <person name="Lee J."/>
            <person name="Lipzen A."/>
            <person name="Pangilinan J."/>
            <person name="LaButti K."/>
            <person name="Hainaut M."/>
            <person name="Henrissat B."/>
            <person name="Grigoriev I.V."/>
            <person name="Spatafora J.W."/>
            <person name="Aime M.C."/>
        </authorList>
    </citation>
    <scope>NUCLEOTIDE SEQUENCE [LARGE SCALE GENOMIC DNA]</scope>
    <source>
        <strain evidence="7 8">MCA 4198</strain>
    </source>
</reference>
<dbReference type="EMBL" id="KZ819635">
    <property type="protein sequence ID" value="PWN91444.1"/>
    <property type="molecule type" value="Genomic_DNA"/>
</dbReference>
<feature type="compositionally biased region" description="Low complexity" evidence="5">
    <location>
        <begin position="95"/>
        <end position="108"/>
    </location>
</feature>
<keyword evidence="8" id="KW-1185">Reference proteome</keyword>
<evidence type="ECO:0000256" key="4">
    <source>
        <dbReference type="ARBA" id="ARBA00023242"/>
    </source>
</evidence>
<keyword evidence="3" id="KW-0804">Transcription</keyword>
<dbReference type="OrthoDB" id="338531at2759"/>
<dbReference type="PANTHER" id="PTHR22970:SF14">
    <property type="entry name" value="AT-RICH INTERACTIVE DOMAIN-CONTAINING PROTEIN 2"/>
    <property type="match status" value="1"/>
</dbReference>
<keyword evidence="2" id="KW-0805">Transcription regulation</keyword>
<feature type="compositionally biased region" description="Polar residues" evidence="5">
    <location>
        <begin position="64"/>
        <end position="83"/>
    </location>
</feature>
<evidence type="ECO:0000256" key="3">
    <source>
        <dbReference type="ARBA" id="ARBA00023163"/>
    </source>
</evidence>
<feature type="domain" description="RFX-type winged-helix" evidence="6">
    <location>
        <begin position="703"/>
        <end position="779"/>
    </location>
</feature>
<protein>
    <recommendedName>
        <fullName evidence="6">RFX-type winged-helix domain-containing protein</fullName>
    </recommendedName>
</protein>
<evidence type="ECO:0000313" key="7">
    <source>
        <dbReference type="EMBL" id="PWN91444.1"/>
    </source>
</evidence>
<evidence type="ECO:0000256" key="5">
    <source>
        <dbReference type="SAM" id="MobiDB-lite"/>
    </source>
</evidence>
<feature type="compositionally biased region" description="Acidic residues" evidence="5">
    <location>
        <begin position="283"/>
        <end position="296"/>
    </location>
</feature>
<gene>
    <name evidence="7" type="ORF">FA10DRAFT_265301</name>
</gene>
<feature type="region of interest" description="Disordered" evidence="5">
    <location>
        <begin position="123"/>
        <end position="156"/>
    </location>
</feature>
<proteinExistence type="predicted"/>
<dbReference type="GO" id="GO:0006325">
    <property type="term" value="P:chromatin organization"/>
    <property type="evidence" value="ECO:0007669"/>
    <property type="project" value="UniProtKB-KW"/>
</dbReference>
<organism evidence="7 8">
    <name type="scientific">Acaromyces ingoldii</name>
    <dbReference type="NCBI Taxonomy" id="215250"/>
    <lineage>
        <taxon>Eukaryota</taxon>
        <taxon>Fungi</taxon>
        <taxon>Dikarya</taxon>
        <taxon>Basidiomycota</taxon>
        <taxon>Ustilaginomycotina</taxon>
        <taxon>Exobasidiomycetes</taxon>
        <taxon>Exobasidiales</taxon>
        <taxon>Cryptobasidiaceae</taxon>
        <taxon>Acaromyces</taxon>
    </lineage>
</organism>
<name>A0A316YRJ9_9BASI</name>
<feature type="region of interest" description="Disordered" evidence="5">
    <location>
        <begin position="1"/>
        <end position="108"/>
    </location>
</feature>
<feature type="compositionally biased region" description="Low complexity" evidence="5">
    <location>
        <begin position="590"/>
        <end position="609"/>
    </location>
</feature>
<keyword evidence="1" id="KW-0156">Chromatin regulator</keyword>
<evidence type="ECO:0000313" key="8">
    <source>
        <dbReference type="Proteomes" id="UP000245768"/>
    </source>
</evidence>
<accession>A0A316YRJ9</accession>
<dbReference type="RefSeq" id="XP_025378642.1">
    <property type="nucleotide sequence ID" value="XM_025521000.1"/>
</dbReference>